<proteinExistence type="inferred from homology"/>
<dbReference type="InterPro" id="IPR000244">
    <property type="entry name" value="Ribosomal_bL9"/>
</dbReference>
<comment type="caution">
    <text evidence="9">The sequence shown here is derived from an EMBL/GenBank/DDBJ whole genome shotgun (WGS) entry which is preliminary data.</text>
</comment>
<name>A0A2H0DZB8_9BACT</name>
<dbReference type="SUPFAM" id="SSF55658">
    <property type="entry name" value="L9 N-domain-like"/>
    <property type="match status" value="1"/>
</dbReference>
<keyword evidence="5 7" id="KW-0687">Ribonucleoprotein</keyword>
<evidence type="ECO:0000256" key="5">
    <source>
        <dbReference type="ARBA" id="ARBA00023274"/>
    </source>
</evidence>
<dbReference type="GO" id="GO:0005840">
    <property type="term" value="C:ribosome"/>
    <property type="evidence" value="ECO:0007669"/>
    <property type="project" value="UniProtKB-KW"/>
</dbReference>
<dbReference type="GO" id="GO:1990904">
    <property type="term" value="C:ribonucleoprotein complex"/>
    <property type="evidence" value="ECO:0007669"/>
    <property type="project" value="UniProtKB-KW"/>
</dbReference>
<dbReference type="GO" id="GO:0003735">
    <property type="term" value="F:structural constituent of ribosome"/>
    <property type="evidence" value="ECO:0007669"/>
    <property type="project" value="InterPro"/>
</dbReference>
<protein>
    <recommendedName>
        <fullName evidence="6 7">Large ribosomal subunit protein bL9</fullName>
    </recommendedName>
</protein>
<feature type="domain" description="Ribosomal protein L9" evidence="8">
    <location>
        <begin position="13"/>
        <end position="40"/>
    </location>
</feature>
<keyword evidence="2 7" id="KW-0699">rRNA-binding</keyword>
<dbReference type="Gene3D" id="3.40.5.10">
    <property type="entry name" value="Ribosomal protein L9, N-terminal domain"/>
    <property type="match status" value="1"/>
</dbReference>
<reference evidence="9 10" key="1">
    <citation type="submission" date="2017-09" db="EMBL/GenBank/DDBJ databases">
        <title>Depth-based differentiation of microbial function through sediment-hosted aquifers and enrichment of novel symbionts in the deep terrestrial subsurface.</title>
        <authorList>
            <person name="Probst A.J."/>
            <person name="Ladd B."/>
            <person name="Jarett J.K."/>
            <person name="Geller-Mcgrath D.E."/>
            <person name="Sieber C.M."/>
            <person name="Emerson J.B."/>
            <person name="Anantharaman K."/>
            <person name="Thomas B.C."/>
            <person name="Malmstrom R."/>
            <person name="Stieglmeier M."/>
            <person name="Klingl A."/>
            <person name="Woyke T."/>
            <person name="Ryan C.M."/>
            <person name="Banfield J.F."/>
        </authorList>
    </citation>
    <scope>NUCLEOTIDE SEQUENCE [LARGE SCALE GENOMIC DNA]</scope>
    <source>
        <strain evidence="9">CG22_combo_CG10-13_8_21_14_all_36_13</strain>
    </source>
</reference>
<dbReference type="PANTHER" id="PTHR21368">
    <property type="entry name" value="50S RIBOSOMAL PROTEIN L9"/>
    <property type="match status" value="1"/>
</dbReference>
<evidence type="ECO:0000256" key="7">
    <source>
        <dbReference type="HAMAP-Rule" id="MF_00503"/>
    </source>
</evidence>
<dbReference type="EMBL" id="PCTT01000040">
    <property type="protein sequence ID" value="PIP86920.1"/>
    <property type="molecule type" value="Genomic_DNA"/>
</dbReference>
<accession>A0A2H0DZB8</accession>
<dbReference type="HAMAP" id="MF_00503">
    <property type="entry name" value="Ribosomal_bL9"/>
    <property type="match status" value="1"/>
</dbReference>
<dbReference type="InterPro" id="IPR020594">
    <property type="entry name" value="Ribosomal_bL9_bac/chp"/>
</dbReference>
<dbReference type="Pfam" id="PF01281">
    <property type="entry name" value="Ribosomal_L9_N"/>
    <property type="match status" value="1"/>
</dbReference>
<dbReference type="InterPro" id="IPR020069">
    <property type="entry name" value="Ribosomal_bL9_C"/>
</dbReference>
<dbReference type="Pfam" id="PF03948">
    <property type="entry name" value="Ribosomal_L9_C"/>
    <property type="match status" value="1"/>
</dbReference>
<sequence>MRVILLKDVPKIGHKFDIKEVKPGYGQNFLIKNGLAIIATKQNEQKMQKEMHAHIEESRMKSELLEKSIEGLENSELLFTGKVNEKGHLFDKVDVRDIKEALKEQLHLELDEKHIHLESPIKEVGEGSVVVKVGDKKATVKLKVEAE</sequence>
<evidence type="ECO:0000256" key="3">
    <source>
        <dbReference type="ARBA" id="ARBA00022884"/>
    </source>
</evidence>
<evidence type="ECO:0000256" key="1">
    <source>
        <dbReference type="ARBA" id="ARBA00010605"/>
    </source>
</evidence>
<evidence type="ECO:0000313" key="9">
    <source>
        <dbReference type="EMBL" id="PIP86920.1"/>
    </source>
</evidence>
<keyword evidence="4 7" id="KW-0689">Ribosomal protein</keyword>
<organism evidence="9 10">
    <name type="scientific">Candidatus Campbellbacteria bacterium CG22_combo_CG10-13_8_21_14_all_36_13</name>
    <dbReference type="NCBI Taxonomy" id="1974529"/>
    <lineage>
        <taxon>Bacteria</taxon>
        <taxon>Candidatus Campbelliibacteriota</taxon>
    </lineage>
</organism>
<gene>
    <name evidence="7 9" type="primary">rplI</name>
    <name evidence="9" type="ORF">COW81_03050</name>
</gene>
<dbReference type="InterPro" id="IPR020070">
    <property type="entry name" value="Ribosomal_bL9_N"/>
</dbReference>
<dbReference type="NCBIfam" id="TIGR00158">
    <property type="entry name" value="L9"/>
    <property type="match status" value="1"/>
</dbReference>
<comment type="similarity">
    <text evidence="1 7">Belongs to the bacterial ribosomal protein bL9 family.</text>
</comment>
<dbReference type="InterPro" id="IPR036935">
    <property type="entry name" value="Ribosomal_bL9_N_sf"/>
</dbReference>
<keyword evidence="3 7" id="KW-0694">RNA-binding</keyword>
<dbReference type="InterPro" id="IPR036791">
    <property type="entry name" value="Ribosomal_bL9_C_sf"/>
</dbReference>
<dbReference type="InterPro" id="IPR009027">
    <property type="entry name" value="Ribosomal_bL9/RNase_H1_N"/>
</dbReference>
<evidence type="ECO:0000259" key="8">
    <source>
        <dbReference type="PROSITE" id="PS00651"/>
    </source>
</evidence>
<dbReference type="Gene3D" id="3.10.430.100">
    <property type="entry name" value="Ribosomal protein L9, C-terminal domain"/>
    <property type="match status" value="1"/>
</dbReference>
<evidence type="ECO:0000256" key="6">
    <source>
        <dbReference type="ARBA" id="ARBA00035292"/>
    </source>
</evidence>
<dbReference type="Proteomes" id="UP000231143">
    <property type="component" value="Unassembled WGS sequence"/>
</dbReference>
<evidence type="ECO:0000313" key="10">
    <source>
        <dbReference type="Proteomes" id="UP000231143"/>
    </source>
</evidence>
<dbReference type="GO" id="GO:0019843">
    <property type="term" value="F:rRNA binding"/>
    <property type="evidence" value="ECO:0007669"/>
    <property type="project" value="UniProtKB-UniRule"/>
</dbReference>
<comment type="function">
    <text evidence="7">Binds to the 23S rRNA.</text>
</comment>
<evidence type="ECO:0000256" key="2">
    <source>
        <dbReference type="ARBA" id="ARBA00022730"/>
    </source>
</evidence>
<dbReference type="GO" id="GO:0006412">
    <property type="term" value="P:translation"/>
    <property type="evidence" value="ECO:0007669"/>
    <property type="project" value="UniProtKB-UniRule"/>
</dbReference>
<evidence type="ECO:0000256" key="4">
    <source>
        <dbReference type="ARBA" id="ARBA00022980"/>
    </source>
</evidence>
<dbReference type="AlphaFoldDB" id="A0A2H0DZB8"/>
<dbReference type="PROSITE" id="PS00651">
    <property type="entry name" value="RIBOSOMAL_L9"/>
    <property type="match status" value="1"/>
</dbReference>
<dbReference type="SUPFAM" id="SSF55653">
    <property type="entry name" value="Ribosomal protein L9 C-domain"/>
    <property type="match status" value="1"/>
</dbReference>